<protein>
    <recommendedName>
        <fullName evidence="7">Putative 4-hydroxy-4-methyl-2-oxoglutarate aldolase</fullName>
        <ecNumber evidence="6">4.1.1.112</ecNumber>
        <ecNumber evidence="5">4.1.3.17</ecNumber>
    </recommendedName>
    <alternativeName>
        <fullName evidence="11">Oxaloacetate decarboxylase</fullName>
    </alternativeName>
    <alternativeName>
        <fullName evidence="9">Regulator of ribonuclease activity homolog</fullName>
    </alternativeName>
    <alternativeName>
        <fullName evidence="10">RraA-like protein</fullName>
    </alternativeName>
</protein>
<evidence type="ECO:0000313" key="15">
    <source>
        <dbReference type="Proteomes" id="UP000318661"/>
    </source>
</evidence>
<evidence type="ECO:0000256" key="5">
    <source>
        <dbReference type="ARBA" id="ARBA00012213"/>
    </source>
</evidence>
<evidence type="ECO:0000256" key="12">
    <source>
        <dbReference type="ARBA" id="ARBA00047973"/>
    </source>
</evidence>
<comment type="cofactor">
    <cofactor evidence="13">
        <name>Mg(2+)</name>
        <dbReference type="ChEBI" id="CHEBI:18420"/>
    </cofactor>
</comment>
<reference evidence="14 15" key="1">
    <citation type="journal article" date="2019" name="Nat. Microbiol.">
        <title>Mediterranean grassland soil C-N compound turnover is dependent on rainfall and depth, and is mediated by genomically divergent microorganisms.</title>
        <authorList>
            <person name="Diamond S."/>
            <person name="Andeer P.F."/>
            <person name="Li Z."/>
            <person name="Crits-Christoph A."/>
            <person name="Burstein D."/>
            <person name="Anantharaman K."/>
            <person name="Lane K.R."/>
            <person name="Thomas B.C."/>
            <person name="Pan C."/>
            <person name="Northen T.R."/>
            <person name="Banfield J.F."/>
        </authorList>
    </citation>
    <scope>NUCLEOTIDE SEQUENCE [LARGE SCALE GENOMIC DNA]</scope>
    <source>
        <strain evidence="14">NP_2</strain>
    </source>
</reference>
<dbReference type="Proteomes" id="UP000318661">
    <property type="component" value="Unassembled WGS sequence"/>
</dbReference>
<dbReference type="SUPFAM" id="SSF89562">
    <property type="entry name" value="RraA-like"/>
    <property type="match status" value="1"/>
</dbReference>
<evidence type="ECO:0000256" key="11">
    <source>
        <dbReference type="ARBA" id="ARBA00032305"/>
    </source>
</evidence>
<evidence type="ECO:0000256" key="1">
    <source>
        <dbReference type="ARBA" id="ARBA00001342"/>
    </source>
</evidence>
<comment type="function">
    <text evidence="8">Catalyzes the aldol cleavage of 4-hydroxy-4-methyl-2-oxoglutarate (HMG) into 2 molecules of pyruvate. Also contains a secondary oxaloacetate (OAA) decarboxylase activity due to the common pyruvate enolate transition state formed following C-C bond cleavage in the retro-aldol and decarboxylation reactions.</text>
</comment>
<sequence length="231" mass="24719">MSLSSNQIAALRALSSPTVANAIETFKVRPREAGNMSSEIRALFPDLGPVVGYAVTALIRSEHPAPEGKRASTFAWWDYIQTIPAPRIVVMHDLDQPQGQGAFWGEVQANIHKALGCVGVVTDGSVRDLDEVGKLGFQFCAAHVSVSHANVHLVDFGIPVKVGGVWINPGGLLHGDQHGVVVIPPDIAARIPEAADRVAADEQRIIHACQAEGITVERLKAAYKAVRPDAY</sequence>
<dbReference type="GO" id="GO:0008948">
    <property type="term" value="F:oxaloacetate decarboxylase activity"/>
    <property type="evidence" value="ECO:0007669"/>
    <property type="project" value="UniProtKB-EC"/>
</dbReference>
<dbReference type="InterPro" id="IPR036704">
    <property type="entry name" value="RraA/RraA-like_sf"/>
</dbReference>
<proteinExistence type="inferred from homology"/>
<evidence type="ECO:0000256" key="4">
    <source>
        <dbReference type="ARBA" id="ARBA00011233"/>
    </source>
</evidence>
<dbReference type="EMBL" id="VBAJ01000317">
    <property type="protein sequence ID" value="TMJ01673.1"/>
    <property type="molecule type" value="Genomic_DNA"/>
</dbReference>
<accession>A0A537L0Y6</accession>
<organism evidence="14 15">
    <name type="scientific">Candidatus Segetimicrobium genomatis</name>
    <dbReference type="NCBI Taxonomy" id="2569760"/>
    <lineage>
        <taxon>Bacteria</taxon>
        <taxon>Bacillati</taxon>
        <taxon>Candidatus Sysuimicrobiota</taxon>
        <taxon>Candidatus Sysuimicrobiia</taxon>
        <taxon>Candidatus Sysuimicrobiales</taxon>
        <taxon>Candidatus Segetimicrobiaceae</taxon>
        <taxon>Candidatus Segetimicrobium</taxon>
    </lineage>
</organism>
<evidence type="ECO:0000256" key="13">
    <source>
        <dbReference type="PIRSR" id="PIRSR605493-1"/>
    </source>
</evidence>
<evidence type="ECO:0000256" key="9">
    <source>
        <dbReference type="ARBA" id="ARBA00029596"/>
    </source>
</evidence>
<comment type="cofactor">
    <cofactor evidence="2">
        <name>a divalent metal cation</name>
        <dbReference type="ChEBI" id="CHEBI:60240"/>
    </cofactor>
</comment>
<evidence type="ECO:0000313" key="14">
    <source>
        <dbReference type="EMBL" id="TMJ01673.1"/>
    </source>
</evidence>
<keyword evidence="13" id="KW-0479">Metal-binding</keyword>
<comment type="catalytic activity">
    <reaction evidence="12">
        <text>oxaloacetate + H(+) = pyruvate + CO2</text>
        <dbReference type="Rhea" id="RHEA:15641"/>
        <dbReference type="ChEBI" id="CHEBI:15361"/>
        <dbReference type="ChEBI" id="CHEBI:15378"/>
        <dbReference type="ChEBI" id="CHEBI:16452"/>
        <dbReference type="ChEBI" id="CHEBI:16526"/>
        <dbReference type="EC" id="4.1.1.112"/>
    </reaction>
</comment>
<dbReference type="AlphaFoldDB" id="A0A537L0Y6"/>
<gene>
    <name evidence="14" type="ORF">E6G99_12580</name>
</gene>
<comment type="caution">
    <text evidence="14">The sequence shown here is derived from an EMBL/GenBank/DDBJ whole genome shotgun (WGS) entry which is preliminary data.</text>
</comment>
<evidence type="ECO:0000256" key="8">
    <source>
        <dbReference type="ARBA" id="ARBA00025046"/>
    </source>
</evidence>
<keyword evidence="13" id="KW-0460">Magnesium</keyword>
<evidence type="ECO:0000256" key="3">
    <source>
        <dbReference type="ARBA" id="ARBA00008621"/>
    </source>
</evidence>
<comment type="similarity">
    <text evidence="3">Belongs to the class II aldolase/RraA-like family.</text>
</comment>
<evidence type="ECO:0000256" key="7">
    <source>
        <dbReference type="ARBA" id="ARBA00016549"/>
    </source>
</evidence>
<dbReference type="EC" id="4.1.3.17" evidence="5"/>
<dbReference type="InterPro" id="IPR005493">
    <property type="entry name" value="RraA/RraA-like"/>
</dbReference>
<evidence type="ECO:0000256" key="2">
    <source>
        <dbReference type="ARBA" id="ARBA00001968"/>
    </source>
</evidence>
<comment type="subunit">
    <text evidence="4">Homotrimer.</text>
</comment>
<dbReference type="PANTHER" id="PTHR33254">
    <property type="entry name" value="4-HYDROXY-4-METHYL-2-OXOGLUTARATE ALDOLASE 3-RELATED"/>
    <property type="match status" value="1"/>
</dbReference>
<dbReference type="EC" id="4.1.1.112" evidence="6"/>
<dbReference type="CDD" id="cd16841">
    <property type="entry name" value="RraA_family"/>
    <property type="match status" value="1"/>
</dbReference>
<dbReference type="GO" id="GO:0046872">
    <property type="term" value="F:metal ion binding"/>
    <property type="evidence" value="ECO:0007669"/>
    <property type="project" value="UniProtKB-KW"/>
</dbReference>
<feature type="binding site" evidence="13">
    <location>
        <position position="128"/>
    </location>
    <ligand>
        <name>Mg(2+)</name>
        <dbReference type="ChEBI" id="CHEBI:18420"/>
    </ligand>
</feature>
<dbReference type="Gene3D" id="3.50.30.40">
    <property type="entry name" value="Ribonuclease E inhibitor RraA/RraA-like"/>
    <property type="match status" value="1"/>
</dbReference>
<evidence type="ECO:0000256" key="6">
    <source>
        <dbReference type="ARBA" id="ARBA00012947"/>
    </source>
</evidence>
<dbReference type="PANTHER" id="PTHR33254:SF4">
    <property type="entry name" value="4-HYDROXY-4-METHYL-2-OXOGLUTARATE ALDOLASE 3-RELATED"/>
    <property type="match status" value="1"/>
</dbReference>
<dbReference type="GO" id="GO:0047443">
    <property type="term" value="F:4-hydroxy-4-methyl-2-oxoglutarate aldolase activity"/>
    <property type="evidence" value="ECO:0007669"/>
    <property type="project" value="UniProtKB-EC"/>
</dbReference>
<name>A0A537L0Y6_9BACT</name>
<evidence type="ECO:0000256" key="10">
    <source>
        <dbReference type="ARBA" id="ARBA00030169"/>
    </source>
</evidence>
<feature type="binding site" evidence="13">
    <location>
        <position position="127"/>
    </location>
    <ligand>
        <name>substrate</name>
    </ligand>
</feature>
<comment type="catalytic activity">
    <reaction evidence="1">
        <text>4-hydroxy-4-methyl-2-oxoglutarate = 2 pyruvate</text>
        <dbReference type="Rhea" id="RHEA:22748"/>
        <dbReference type="ChEBI" id="CHEBI:15361"/>
        <dbReference type="ChEBI" id="CHEBI:58276"/>
        <dbReference type="EC" id="4.1.3.17"/>
    </reaction>
</comment>
<dbReference type="Pfam" id="PF03737">
    <property type="entry name" value="RraA-like"/>
    <property type="match status" value="1"/>
</dbReference>